<sequence>MGKVRRLRQKYHLACQKSGATDTDLTTTPVVPVFKSVPGQVEVPVKCSNDSNIFAGVTISVSDLNQTLLPPPKQATQVLGSVSEASVAGSSRAAKATKHIPKKEKRLARREMLLRKIDTVRKLKQESKQALKRRKKPTPLKPMLMQSLIEALPLFNSTKNSQTDHSGTAKKDGKIKRVKACPTKHKRKKDFLENLKSYKTVLSNSHYQADPASAISNYLLRTVSQTSVWDKTKK</sequence>
<dbReference type="Proteomes" id="UP001075354">
    <property type="component" value="Chromosome 10"/>
</dbReference>
<dbReference type="GO" id="GO:0030686">
    <property type="term" value="C:90S preribosome"/>
    <property type="evidence" value="ECO:0007669"/>
    <property type="project" value="InterPro"/>
</dbReference>
<evidence type="ECO:0000256" key="3">
    <source>
        <dbReference type="ARBA" id="ARBA00023242"/>
    </source>
</evidence>
<dbReference type="Pfam" id="PF15341">
    <property type="entry name" value="SLX9"/>
    <property type="match status" value="1"/>
</dbReference>
<evidence type="ECO:0000313" key="5">
    <source>
        <dbReference type="Proteomes" id="UP001075354"/>
    </source>
</evidence>
<name>A0AAV7XI68_9NEOP</name>
<comment type="similarity">
    <text evidence="2">Belongs to the SLX9 family.</text>
</comment>
<dbReference type="GO" id="GO:0000462">
    <property type="term" value="P:maturation of SSU-rRNA from tricistronic rRNA transcript (SSU-rRNA, 5.8S rRNA, LSU-rRNA)"/>
    <property type="evidence" value="ECO:0007669"/>
    <property type="project" value="InterPro"/>
</dbReference>
<protein>
    <submittedName>
        <fullName evidence="4">Uncharacterized protein</fullName>
    </submittedName>
</protein>
<reference evidence="4" key="1">
    <citation type="submission" date="2022-12" db="EMBL/GenBank/DDBJ databases">
        <title>Chromosome-level genome assembly of the bean flower thrips Megalurothrips usitatus.</title>
        <authorList>
            <person name="Ma L."/>
            <person name="Liu Q."/>
            <person name="Li H."/>
            <person name="Cai W."/>
        </authorList>
    </citation>
    <scope>NUCLEOTIDE SEQUENCE</scope>
    <source>
        <strain evidence="4">Cailab_2022a</strain>
    </source>
</reference>
<comment type="caution">
    <text evidence="4">The sequence shown here is derived from an EMBL/GenBank/DDBJ whole genome shotgun (WGS) entry which is preliminary data.</text>
</comment>
<gene>
    <name evidence="4" type="ORF">ONE63_001203</name>
</gene>
<dbReference type="GO" id="GO:0005730">
    <property type="term" value="C:nucleolus"/>
    <property type="evidence" value="ECO:0007669"/>
    <property type="project" value="UniProtKB-SubCell"/>
</dbReference>
<evidence type="ECO:0000256" key="2">
    <source>
        <dbReference type="ARBA" id="ARBA00011022"/>
    </source>
</evidence>
<keyword evidence="5" id="KW-1185">Reference proteome</keyword>
<organism evidence="4 5">
    <name type="scientific">Megalurothrips usitatus</name>
    <name type="common">bean blossom thrips</name>
    <dbReference type="NCBI Taxonomy" id="439358"/>
    <lineage>
        <taxon>Eukaryota</taxon>
        <taxon>Metazoa</taxon>
        <taxon>Ecdysozoa</taxon>
        <taxon>Arthropoda</taxon>
        <taxon>Hexapoda</taxon>
        <taxon>Insecta</taxon>
        <taxon>Pterygota</taxon>
        <taxon>Neoptera</taxon>
        <taxon>Paraneoptera</taxon>
        <taxon>Thysanoptera</taxon>
        <taxon>Terebrantia</taxon>
        <taxon>Thripoidea</taxon>
        <taxon>Thripidae</taxon>
        <taxon>Megalurothrips</taxon>
    </lineage>
</organism>
<accession>A0AAV7XI68</accession>
<dbReference type="InterPro" id="IPR028160">
    <property type="entry name" value="Slx9-like"/>
</dbReference>
<proteinExistence type="inferred from homology"/>
<dbReference type="EMBL" id="JAPTSV010000010">
    <property type="protein sequence ID" value="KAJ1523332.1"/>
    <property type="molecule type" value="Genomic_DNA"/>
</dbReference>
<dbReference type="GO" id="GO:0030688">
    <property type="term" value="C:preribosome, small subunit precursor"/>
    <property type="evidence" value="ECO:0007669"/>
    <property type="project" value="InterPro"/>
</dbReference>
<dbReference type="PANTHER" id="PTHR31109:SF2">
    <property type="entry name" value="RIBOSOME BIOGENESIS PROTEIN SLX9 HOMOLOG"/>
    <property type="match status" value="1"/>
</dbReference>
<evidence type="ECO:0000256" key="1">
    <source>
        <dbReference type="ARBA" id="ARBA00004604"/>
    </source>
</evidence>
<dbReference type="AlphaFoldDB" id="A0AAV7XI68"/>
<evidence type="ECO:0000313" key="4">
    <source>
        <dbReference type="EMBL" id="KAJ1523332.1"/>
    </source>
</evidence>
<keyword evidence="3" id="KW-0539">Nucleus</keyword>
<dbReference type="PANTHER" id="PTHR31109">
    <property type="entry name" value="PROTEIN FAM207A"/>
    <property type="match status" value="1"/>
</dbReference>
<comment type="subcellular location">
    <subcellularLocation>
        <location evidence="1">Nucleus</location>
        <location evidence="1">Nucleolus</location>
    </subcellularLocation>
</comment>